<dbReference type="GO" id="GO:0007417">
    <property type="term" value="P:central nervous system development"/>
    <property type="evidence" value="ECO:0007669"/>
    <property type="project" value="UniProtKB-ARBA"/>
</dbReference>
<dbReference type="SMART" id="SM00220">
    <property type="entry name" value="S_TKc"/>
    <property type="match status" value="1"/>
</dbReference>
<dbReference type="EMBL" id="JAEAOA010002351">
    <property type="protein sequence ID" value="KAK3597495.1"/>
    <property type="molecule type" value="Genomic_DNA"/>
</dbReference>
<evidence type="ECO:0000256" key="17">
    <source>
        <dbReference type="ARBA" id="ARBA00079902"/>
    </source>
</evidence>
<dbReference type="PROSITE" id="PS00107">
    <property type="entry name" value="PROTEIN_KINASE_ATP"/>
    <property type="match status" value="1"/>
</dbReference>
<evidence type="ECO:0000259" key="21">
    <source>
        <dbReference type="PROSITE" id="PS50011"/>
    </source>
</evidence>
<dbReference type="Proteomes" id="UP001195483">
    <property type="component" value="Unassembled WGS sequence"/>
</dbReference>
<dbReference type="FunFam" id="3.10.20.230:FF:000002">
    <property type="entry name" value="serine/threonine-protein kinase DCLK2 isoform X1"/>
    <property type="match status" value="1"/>
</dbReference>
<dbReference type="PROSITE" id="PS50309">
    <property type="entry name" value="DC"/>
    <property type="match status" value="2"/>
</dbReference>
<comment type="catalytic activity">
    <reaction evidence="14">
        <text>L-seryl-[protein] + ATP = O-phospho-L-seryl-[protein] + ADP + H(+)</text>
        <dbReference type="Rhea" id="RHEA:17989"/>
        <dbReference type="Rhea" id="RHEA-COMP:9863"/>
        <dbReference type="Rhea" id="RHEA-COMP:11604"/>
        <dbReference type="ChEBI" id="CHEBI:15378"/>
        <dbReference type="ChEBI" id="CHEBI:29999"/>
        <dbReference type="ChEBI" id="CHEBI:30616"/>
        <dbReference type="ChEBI" id="CHEBI:83421"/>
        <dbReference type="ChEBI" id="CHEBI:456216"/>
        <dbReference type="EC" id="2.7.11.1"/>
    </reaction>
</comment>
<dbReference type="CDD" id="cd16109">
    <property type="entry name" value="DCX1"/>
    <property type="match status" value="1"/>
</dbReference>
<reference evidence="23" key="3">
    <citation type="submission" date="2023-05" db="EMBL/GenBank/DDBJ databases">
        <authorList>
            <person name="Smith C.H."/>
        </authorList>
    </citation>
    <scope>NUCLEOTIDE SEQUENCE</scope>
    <source>
        <strain evidence="23">CHS0354</strain>
        <tissue evidence="23">Mantle</tissue>
    </source>
</reference>
<keyword evidence="7" id="KW-0808">Transferase</keyword>
<name>A0AAE0W250_9BIVA</name>
<dbReference type="GO" id="GO:0004674">
    <property type="term" value="F:protein serine/threonine kinase activity"/>
    <property type="evidence" value="ECO:0007669"/>
    <property type="project" value="UniProtKB-KW"/>
</dbReference>
<feature type="compositionally biased region" description="Basic and acidic residues" evidence="20">
    <location>
        <begin position="26"/>
        <end position="35"/>
    </location>
</feature>
<dbReference type="InterPro" id="IPR008271">
    <property type="entry name" value="Ser/Thr_kinase_AS"/>
</dbReference>
<dbReference type="Pfam" id="PF00069">
    <property type="entry name" value="Pkinase"/>
    <property type="match status" value="1"/>
</dbReference>
<keyword evidence="9 19" id="KW-0547">Nucleotide-binding</keyword>
<dbReference type="SUPFAM" id="SSF56112">
    <property type="entry name" value="Protein kinase-like (PK-like)"/>
    <property type="match status" value="1"/>
</dbReference>
<evidence type="ECO:0000256" key="9">
    <source>
        <dbReference type="ARBA" id="ARBA00022741"/>
    </source>
</evidence>
<dbReference type="GO" id="GO:0005524">
    <property type="term" value="F:ATP binding"/>
    <property type="evidence" value="ECO:0007669"/>
    <property type="project" value="UniProtKB-UniRule"/>
</dbReference>
<feature type="domain" description="Doublecortin" evidence="22">
    <location>
        <begin position="72"/>
        <end position="159"/>
    </location>
</feature>
<dbReference type="PROSITE" id="PS00108">
    <property type="entry name" value="PROTEIN_KINASE_ST"/>
    <property type="match status" value="1"/>
</dbReference>
<dbReference type="InterPro" id="IPR036572">
    <property type="entry name" value="Doublecortin_dom_sf"/>
</dbReference>
<dbReference type="CDD" id="cd14095">
    <property type="entry name" value="STKc_DCKL"/>
    <property type="match status" value="1"/>
</dbReference>
<comment type="similarity">
    <text evidence="2">Belongs to the protein kinase superfamily. CAMK Ser/Thr protein kinase family. CaMK subfamily.</text>
</comment>
<evidence type="ECO:0000256" key="14">
    <source>
        <dbReference type="ARBA" id="ARBA00048679"/>
    </source>
</evidence>
<evidence type="ECO:0000256" key="8">
    <source>
        <dbReference type="ARBA" id="ARBA00022737"/>
    </source>
</evidence>
<organism evidence="23 24">
    <name type="scientific">Potamilus streckersoni</name>
    <dbReference type="NCBI Taxonomy" id="2493646"/>
    <lineage>
        <taxon>Eukaryota</taxon>
        <taxon>Metazoa</taxon>
        <taxon>Spiralia</taxon>
        <taxon>Lophotrochozoa</taxon>
        <taxon>Mollusca</taxon>
        <taxon>Bivalvia</taxon>
        <taxon>Autobranchia</taxon>
        <taxon>Heteroconchia</taxon>
        <taxon>Palaeoheterodonta</taxon>
        <taxon>Unionida</taxon>
        <taxon>Unionoidea</taxon>
        <taxon>Unionidae</taxon>
        <taxon>Ambleminae</taxon>
        <taxon>Lampsilini</taxon>
        <taxon>Potamilus</taxon>
    </lineage>
</organism>
<evidence type="ECO:0000256" key="15">
    <source>
        <dbReference type="ARBA" id="ARBA00070436"/>
    </source>
</evidence>
<feature type="binding site" evidence="19">
    <location>
        <position position="405"/>
    </location>
    <ligand>
        <name>ATP</name>
        <dbReference type="ChEBI" id="CHEBI:30616"/>
    </ligand>
</feature>
<keyword evidence="6" id="KW-0597">Phosphoprotein</keyword>
<feature type="compositionally biased region" description="Polar residues" evidence="20">
    <location>
        <begin position="37"/>
        <end position="53"/>
    </location>
</feature>
<keyword evidence="12" id="KW-0206">Cytoskeleton</keyword>
<dbReference type="FunFam" id="1.10.510.10:FF:000066">
    <property type="entry name" value="Serine/threonine-protein kinase DCLK1 isoform 2"/>
    <property type="match status" value="1"/>
</dbReference>
<feature type="region of interest" description="Disordered" evidence="20">
    <location>
        <begin position="26"/>
        <end position="56"/>
    </location>
</feature>
<evidence type="ECO:0000256" key="16">
    <source>
        <dbReference type="ARBA" id="ARBA00079695"/>
    </source>
</evidence>
<evidence type="ECO:0000256" key="12">
    <source>
        <dbReference type="ARBA" id="ARBA00023212"/>
    </source>
</evidence>
<reference evidence="23" key="1">
    <citation type="journal article" date="2021" name="Genome Biol. Evol.">
        <title>A High-Quality Reference Genome for a Parasitic Bivalve with Doubly Uniparental Inheritance (Bivalvia: Unionida).</title>
        <authorList>
            <person name="Smith C.H."/>
        </authorList>
    </citation>
    <scope>NUCLEOTIDE SEQUENCE</scope>
    <source>
        <strain evidence="23">CHS0354</strain>
    </source>
</reference>
<evidence type="ECO:0000256" key="5">
    <source>
        <dbReference type="ARBA" id="ARBA00022527"/>
    </source>
</evidence>
<dbReference type="AlphaFoldDB" id="A0AAE0W250"/>
<dbReference type="FunFam" id="3.10.20.230:FF:000001">
    <property type="entry name" value="serine/threonine-protein kinase DCLK1 isoform X1"/>
    <property type="match status" value="1"/>
</dbReference>
<feature type="region of interest" description="Disordered" evidence="20">
    <location>
        <begin position="302"/>
        <end position="365"/>
    </location>
</feature>
<dbReference type="Gene3D" id="3.30.200.20">
    <property type="entry name" value="Phosphorylase Kinase, domain 1"/>
    <property type="match status" value="1"/>
</dbReference>
<dbReference type="SMART" id="SM00537">
    <property type="entry name" value="DCX"/>
    <property type="match status" value="2"/>
</dbReference>
<evidence type="ECO:0000256" key="7">
    <source>
        <dbReference type="ARBA" id="ARBA00022679"/>
    </source>
</evidence>
<dbReference type="Pfam" id="PF03607">
    <property type="entry name" value="DCX"/>
    <property type="match status" value="2"/>
</dbReference>
<evidence type="ECO:0000256" key="20">
    <source>
        <dbReference type="SAM" id="MobiDB-lite"/>
    </source>
</evidence>
<dbReference type="PROSITE" id="PS50011">
    <property type="entry name" value="PROTEIN_KINASE_DOM"/>
    <property type="match status" value="1"/>
</dbReference>
<dbReference type="Gene3D" id="3.10.20.230">
    <property type="entry name" value="Doublecortin domain"/>
    <property type="match status" value="2"/>
</dbReference>
<keyword evidence="10" id="KW-0418">Kinase</keyword>
<dbReference type="GO" id="GO:0005856">
    <property type="term" value="C:cytoskeleton"/>
    <property type="evidence" value="ECO:0007669"/>
    <property type="project" value="UniProtKB-SubCell"/>
</dbReference>
<proteinExistence type="inferred from homology"/>
<dbReference type="InterPro" id="IPR000719">
    <property type="entry name" value="Prot_kinase_dom"/>
</dbReference>
<comment type="catalytic activity">
    <reaction evidence="13">
        <text>L-threonyl-[protein] + ATP = O-phospho-L-threonyl-[protein] + ADP + H(+)</text>
        <dbReference type="Rhea" id="RHEA:46608"/>
        <dbReference type="Rhea" id="RHEA-COMP:11060"/>
        <dbReference type="Rhea" id="RHEA-COMP:11605"/>
        <dbReference type="ChEBI" id="CHEBI:15378"/>
        <dbReference type="ChEBI" id="CHEBI:30013"/>
        <dbReference type="ChEBI" id="CHEBI:30616"/>
        <dbReference type="ChEBI" id="CHEBI:61977"/>
        <dbReference type="ChEBI" id="CHEBI:456216"/>
        <dbReference type="EC" id="2.7.11.1"/>
    </reaction>
</comment>
<dbReference type="EC" id="2.7.11.1" evidence="3"/>
<reference evidence="23" key="2">
    <citation type="journal article" date="2021" name="Genome Biol. Evol.">
        <title>Developing a high-quality reference genome for a parasitic bivalve with doubly uniparental inheritance (Bivalvia: Unionida).</title>
        <authorList>
            <person name="Smith C.H."/>
        </authorList>
    </citation>
    <scope>NUCLEOTIDE SEQUENCE</scope>
    <source>
        <strain evidence="23">CHS0354</strain>
        <tissue evidence="23">Mantle</tissue>
    </source>
</reference>
<keyword evidence="5" id="KW-0723">Serine/threonine-protein kinase</keyword>
<dbReference type="PANTHER" id="PTHR24347">
    <property type="entry name" value="SERINE/THREONINE-PROTEIN KINASE"/>
    <property type="match status" value="1"/>
</dbReference>
<dbReference type="SUPFAM" id="SSF89837">
    <property type="entry name" value="Doublecortin (DC)"/>
    <property type="match status" value="2"/>
</dbReference>
<evidence type="ECO:0000313" key="24">
    <source>
        <dbReference type="Proteomes" id="UP001195483"/>
    </source>
</evidence>
<dbReference type="FunFam" id="3.30.200.20:FF:000315">
    <property type="entry name" value="Calcium-dependent protein kinase 3"/>
    <property type="match status" value="1"/>
</dbReference>
<evidence type="ECO:0000256" key="4">
    <source>
        <dbReference type="ARBA" id="ARBA00022490"/>
    </source>
</evidence>
<evidence type="ECO:0000259" key="22">
    <source>
        <dbReference type="PROSITE" id="PS50309"/>
    </source>
</evidence>
<feature type="domain" description="Protein kinase" evidence="21">
    <location>
        <begin position="376"/>
        <end position="633"/>
    </location>
</feature>
<keyword evidence="8" id="KW-0677">Repeat</keyword>
<dbReference type="InterPro" id="IPR011009">
    <property type="entry name" value="Kinase-like_dom_sf"/>
</dbReference>
<evidence type="ECO:0000256" key="3">
    <source>
        <dbReference type="ARBA" id="ARBA00012513"/>
    </source>
</evidence>
<dbReference type="CDD" id="cd17069">
    <property type="entry name" value="DCX2"/>
    <property type="match status" value="1"/>
</dbReference>
<evidence type="ECO:0000256" key="11">
    <source>
        <dbReference type="ARBA" id="ARBA00022840"/>
    </source>
</evidence>
<accession>A0AAE0W250</accession>
<dbReference type="Gene3D" id="1.10.510.10">
    <property type="entry name" value="Transferase(Phosphotransferase) domain 1"/>
    <property type="match status" value="1"/>
</dbReference>
<keyword evidence="4" id="KW-0963">Cytoplasm</keyword>
<dbReference type="InterPro" id="IPR003533">
    <property type="entry name" value="Doublecortin_dom"/>
</dbReference>
<protein>
    <recommendedName>
        <fullName evidence="15">Serine/threonine-protein kinase DCLK2</fullName>
        <ecNumber evidence="3">2.7.11.1</ecNumber>
    </recommendedName>
    <alternativeName>
        <fullName evidence="18">CaMK-like CREB regulatory kinase 2</fullName>
    </alternativeName>
    <alternativeName>
        <fullName evidence="16">Doublecortin-like and CAM kinase-like 2</fullName>
    </alternativeName>
    <alternativeName>
        <fullName evidence="17">Doublecortin-like kinase 2</fullName>
    </alternativeName>
</protein>
<gene>
    <name evidence="23" type="ORF">CHS0354_041919</name>
</gene>
<evidence type="ECO:0000256" key="1">
    <source>
        <dbReference type="ARBA" id="ARBA00004245"/>
    </source>
</evidence>
<evidence type="ECO:0000256" key="18">
    <source>
        <dbReference type="ARBA" id="ARBA00080759"/>
    </source>
</evidence>
<sequence>MPLNSLTMQTNPIKMTEDAWEDHFARSVSHEDRSKASRVSSRNGRSQSPSHSAHGSLIRHSILKISDDKKAKKVRFYRNGDRFFKGIIYAVSPERFRTFESLLADLTNSPLGDRKVLPNGVRYVFTANGARKITSLDELEEGENYVCASTELFKHLDYQNSSSPVWNVNIPKGKDTDSTDSSSKENLVLMDEFRDFIKPKLITVVRNGLKPRKAVRVLLNRKTAHSFDQVLTDITEAIKLDSGSVKKIFTLDGRPVISLKDFFGEDTIFVAYGSERYSADDFDLDENEVKLINPYKMKQTERVTLRSPKTRTRRLSSAAAANKSSPTDESPKSPRGSPSPKSPRKQRAFSGPKYRTYNGEDGEFYSEGPSTLAQHYEIGKKIGEGNFAVVKECIDRHSKKRYALKIISKAKCKGKEQMIENEVNILRKVKHINIIQLIEDFPTEDELYLVMELVKGGDLFDAIAMATKYTEKDASGMIYDLANALQHLHHLSIVHRDIKPENLLLCEHGNGSRSLKLGDFGLATYVEEPLYTVCGTPTYVAPEILTESGYGLKVDIWSAGVILYILLCGFPPFSSADNNQEELFDQILDGKYEYPSLYWDDVSSTAKDLIDGMLELDPNKRFSAADVLSHPWACSENAKDSDFQQNIAKGIQSHFKRKPRPSLSSAGIRIVACTALDKDSRYFEGRKAQLTIAKIENGNDEVF</sequence>
<keyword evidence="24" id="KW-1185">Reference proteome</keyword>
<comment type="caution">
    <text evidence="23">The sequence shown here is derived from an EMBL/GenBank/DDBJ whole genome shotgun (WGS) entry which is preliminary data.</text>
</comment>
<evidence type="ECO:0000256" key="13">
    <source>
        <dbReference type="ARBA" id="ARBA00047899"/>
    </source>
</evidence>
<evidence type="ECO:0000313" key="23">
    <source>
        <dbReference type="EMBL" id="KAK3597495.1"/>
    </source>
</evidence>
<evidence type="ECO:0000256" key="6">
    <source>
        <dbReference type="ARBA" id="ARBA00022553"/>
    </source>
</evidence>
<evidence type="ECO:0000256" key="10">
    <source>
        <dbReference type="ARBA" id="ARBA00022777"/>
    </source>
</evidence>
<dbReference type="InterPro" id="IPR017441">
    <property type="entry name" value="Protein_kinase_ATP_BS"/>
</dbReference>
<keyword evidence="11 19" id="KW-0067">ATP-binding</keyword>
<dbReference type="GO" id="GO:0035556">
    <property type="term" value="P:intracellular signal transduction"/>
    <property type="evidence" value="ECO:0007669"/>
    <property type="project" value="InterPro"/>
</dbReference>
<comment type="subcellular location">
    <subcellularLocation>
        <location evidence="1">Cytoplasm</location>
        <location evidence="1">Cytoskeleton</location>
    </subcellularLocation>
</comment>
<evidence type="ECO:0000256" key="2">
    <source>
        <dbReference type="ARBA" id="ARBA00005354"/>
    </source>
</evidence>
<feature type="domain" description="Doublecortin" evidence="22">
    <location>
        <begin position="200"/>
        <end position="283"/>
    </location>
</feature>
<evidence type="ECO:0000256" key="19">
    <source>
        <dbReference type="PROSITE-ProRule" id="PRU10141"/>
    </source>
</evidence>